<evidence type="ECO:0000256" key="6">
    <source>
        <dbReference type="ARBA" id="ARBA00013031"/>
    </source>
</evidence>
<dbReference type="PANTHER" id="PTHR43622:SF7">
    <property type="entry name" value="3-DEHYDROQUINATE SYNTHASE, CHLOROPLASTIC"/>
    <property type="match status" value="1"/>
</dbReference>
<evidence type="ECO:0000259" key="19">
    <source>
        <dbReference type="Pfam" id="PF24621"/>
    </source>
</evidence>
<evidence type="ECO:0000313" key="21">
    <source>
        <dbReference type="Proteomes" id="UP000886748"/>
    </source>
</evidence>
<evidence type="ECO:0000256" key="5">
    <source>
        <dbReference type="ARBA" id="ARBA00005412"/>
    </source>
</evidence>
<keyword evidence="8 17" id="KW-0963">Cytoplasm</keyword>
<feature type="binding site" evidence="17">
    <location>
        <position position="259"/>
    </location>
    <ligand>
        <name>Zn(2+)</name>
        <dbReference type="ChEBI" id="CHEBI:29105"/>
    </ligand>
</feature>
<feature type="binding site" evidence="17">
    <location>
        <begin position="106"/>
        <end position="110"/>
    </location>
    <ligand>
        <name>NAD(+)</name>
        <dbReference type="ChEBI" id="CHEBI:57540"/>
    </ligand>
</feature>
<dbReference type="HAMAP" id="MF_00110">
    <property type="entry name" value="DHQ_synthase"/>
    <property type="match status" value="1"/>
</dbReference>
<feature type="binding site" evidence="17">
    <location>
        <position position="276"/>
    </location>
    <ligand>
        <name>Zn(2+)</name>
        <dbReference type="ChEBI" id="CHEBI:29105"/>
    </ligand>
</feature>
<dbReference type="InterPro" id="IPR016037">
    <property type="entry name" value="DHQ_synth_AroB"/>
</dbReference>
<comment type="similarity">
    <text evidence="5 17">Belongs to the sugar phosphate cyclases superfamily. Dehydroquinate synthase family.</text>
</comment>
<dbReference type="GO" id="GO:0005737">
    <property type="term" value="C:cytoplasm"/>
    <property type="evidence" value="ECO:0007669"/>
    <property type="project" value="UniProtKB-SubCell"/>
</dbReference>
<dbReference type="NCBIfam" id="TIGR01357">
    <property type="entry name" value="aroB"/>
    <property type="match status" value="1"/>
</dbReference>
<reference evidence="20" key="2">
    <citation type="journal article" date="2021" name="PeerJ">
        <title>Extensive microbial diversity within the chicken gut microbiome revealed by metagenomics and culture.</title>
        <authorList>
            <person name="Gilroy R."/>
            <person name="Ravi A."/>
            <person name="Getino M."/>
            <person name="Pursley I."/>
            <person name="Horton D.L."/>
            <person name="Alikhan N.F."/>
            <person name="Baker D."/>
            <person name="Gharbi K."/>
            <person name="Hall N."/>
            <person name="Watson M."/>
            <person name="Adriaenssens E.M."/>
            <person name="Foster-Nyarko E."/>
            <person name="Jarju S."/>
            <person name="Secka A."/>
            <person name="Antonio M."/>
            <person name="Oren A."/>
            <person name="Chaudhuri R.R."/>
            <person name="La Ragione R."/>
            <person name="Hildebrand F."/>
            <person name="Pallen M.J."/>
        </authorList>
    </citation>
    <scope>NUCLEOTIDE SEQUENCE</scope>
    <source>
        <strain evidence="20">CHK154-7741</strain>
    </source>
</reference>
<evidence type="ECO:0000256" key="17">
    <source>
        <dbReference type="HAMAP-Rule" id="MF_00110"/>
    </source>
</evidence>
<evidence type="ECO:0000256" key="8">
    <source>
        <dbReference type="ARBA" id="ARBA00022490"/>
    </source>
</evidence>
<evidence type="ECO:0000256" key="7">
    <source>
        <dbReference type="ARBA" id="ARBA00017684"/>
    </source>
</evidence>
<gene>
    <name evidence="17 20" type="primary">aroB</name>
    <name evidence="20" type="ORF">IAD26_00145</name>
</gene>
<comment type="catalytic activity">
    <reaction evidence="1 17">
        <text>7-phospho-2-dehydro-3-deoxy-D-arabino-heptonate = 3-dehydroquinate + phosphate</text>
        <dbReference type="Rhea" id="RHEA:21968"/>
        <dbReference type="ChEBI" id="CHEBI:32364"/>
        <dbReference type="ChEBI" id="CHEBI:43474"/>
        <dbReference type="ChEBI" id="CHEBI:58394"/>
        <dbReference type="EC" id="4.2.3.4"/>
    </reaction>
</comment>
<comment type="cofactor">
    <cofactor evidence="2 17">
        <name>NAD(+)</name>
        <dbReference type="ChEBI" id="CHEBI:57540"/>
    </cofactor>
</comment>
<name>A0A9D1MYL1_9CLOT</name>
<sequence>MTQLINLKVDIPEKNAYSYDILIGENLLAQADKLVKKYSKANKFLIVTNETVAGLYRDSLKIDNAFWLVLKDGEEYKNFDNLKLILDAAVEHRLERKDCIIAFGGGVIGDMAGFAAASYMRGCDFIQIPTTLLAQVDSSVGGKVAINHEHGKNLIGAFYQPKLVLADILTLKTLDLRQLKTGLAEVLKYAFIEKSCGTSSISNSNYRLFDFLQQYKKDIFALKSDTMSRLVEICCTLKACVVNQDETEKGLRAILNFGHTYAHAIENLTNYTVYTHGEAVAMGMKMAFNLSLKRGFVDNNYYNQAIELIEHYDIAPKGAVFDKEKFYDEMFLDKKAQDGKVRFVLPNGHYSVVIVSDSSKEQVLDSLGL</sequence>
<dbReference type="InterPro" id="IPR050071">
    <property type="entry name" value="Dehydroquinate_synthase"/>
</dbReference>
<comment type="subcellular location">
    <subcellularLocation>
        <location evidence="3 17">Cytoplasm</location>
    </subcellularLocation>
</comment>
<dbReference type="EC" id="4.2.3.4" evidence="6 17"/>
<evidence type="ECO:0000256" key="11">
    <source>
        <dbReference type="ARBA" id="ARBA00022741"/>
    </source>
</evidence>
<comment type="function">
    <text evidence="17">Catalyzes the conversion of 3-deoxy-D-arabino-heptulosonate 7-phosphate (DAHP) to dehydroquinate (DHQ).</text>
</comment>
<dbReference type="InterPro" id="IPR030960">
    <property type="entry name" value="DHQS/DOIS_N"/>
</dbReference>
<evidence type="ECO:0000256" key="4">
    <source>
        <dbReference type="ARBA" id="ARBA00004661"/>
    </source>
</evidence>
<evidence type="ECO:0000256" key="1">
    <source>
        <dbReference type="ARBA" id="ARBA00001393"/>
    </source>
</evidence>
<feature type="domain" description="3-dehydroquinate synthase C-terminal" evidence="19">
    <location>
        <begin position="182"/>
        <end position="336"/>
    </location>
</feature>
<dbReference type="FunFam" id="3.40.50.1970:FF:000001">
    <property type="entry name" value="3-dehydroquinate synthase"/>
    <property type="match status" value="1"/>
</dbReference>
<dbReference type="SUPFAM" id="SSF56796">
    <property type="entry name" value="Dehydroquinate synthase-like"/>
    <property type="match status" value="1"/>
</dbReference>
<keyword evidence="10 17" id="KW-0479">Metal-binding</keyword>
<evidence type="ECO:0000256" key="16">
    <source>
        <dbReference type="ARBA" id="ARBA00023285"/>
    </source>
</evidence>
<keyword evidence="11 17" id="KW-0547">Nucleotide-binding</keyword>
<evidence type="ECO:0000256" key="10">
    <source>
        <dbReference type="ARBA" id="ARBA00022723"/>
    </source>
</evidence>
<comment type="caution">
    <text evidence="20">The sequence shown here is derived from an EMBL/GenBank/DDBJ whole genome shotgun (WGS) entry which is preliminary data.</text>
</comment>
<evidence type="ECO:0000256" key="14">
    <source>
        <dbReference type="ARBA" id="ARBA00023141"/>
    </source>
</evidence>
<keyword evidence="9 17" id="KW-0028">Amino-acid biosynthesis</keyword>
<reference evidence="20" key="1">
    <citation type="submission" date="2020-10" db="EMBL/GenBank/DDBJ databases">
        <authorList>
            <person name="Gilroy R."/>
        </authorList>
    </citation>
    <scope>NUCLEOTIDE SEQUENCE</scope>
    <source>
        <strain evidence="20">CHK154-7741</strain>
    </source>
</reference>
<evidence type="ECO:0000313" key="20">
    <source>
        <dbReference type="EMBL" id="HIU91520.1"/>
    </source>
</evidence>
<evidence type="ECO:0000259" key="18">
    <source>
        <dbReference type="Pfam" id="PF01761"/>
    </source>
</evidence>
<dbReference type="Pfam" id="PF01761">
    <property type="entry name" value="DHQ_synthase"/>
    <property type="match status" value="1"/>
</dbReference>
<dbReference type="PIRSF" id="PIRSF001455">
    <property type="entry name" value="DHQ_synth"/>
    <property type="match status" value="1"/>
</dbReference>
<comment type="pathway">
    <text evidence="4 17">Metabolic intermediate biosynthesis; chorismate biosynthesis; chorismate from D-erythrose 4-phosphate and phosphoenolpyruvate: step 2/7.</text>
</comment>
<feature type="binding site" evidence="17">
    <location>
        <position position="143"/>
    </location>
    <ligand>
        <name>NAD(+)</name>
        <dbReference type="ChEBI" id="CHEBI:57540"/>
    </ligand>
</feature>
<proteinExistence type="inferred from homology"/>
<dbReference type="GO" id="GO:0009073">
    <property type="term" value="P:aromatic amino acid family biosynthetic process"/>
    <property type="evidence" value="ECO:0007669"/>
    <property type="project" value="UniProtKB-KW"/>
</dbReference>
<dbReference type="GO" id="GO:0008652">
    <property type="term" value="P:amino acid biosynthetic process"/>
    <property type="evidence" value="ECO:0007669"/>
    <property type="project" value="UniProtKB-KW"/>
</dbReference>
<dbReference type="Gene3D" id="1.20.1090.10">
    <property type="entry name" value="Dehydroquinate synthase-like - alpha domain"/>
    <property type="match status" value="1"/>
</dbReference>
<evidence type="ECO:0000256" key="3">
    <source>
        <dbReference type="ARBA" id="ARBA00004496"/>
    </source>
</evidence>
<feature type="binding site" evidence="17">
    <location>
        <position position="152"/>
    </location>
    <ligand>
        <name>NAD(+)</name>
        <dbReference type="ChEBI" id="CHEBI:57540"/>
    </ligand>
</feature>
<dbReference type="InterPro" id="IPR056179">
    <property type="entry name" value="DHQS_C"/>
</dbReference>
<evidence type="ECO:0000256" key="2">
    <source>
        <dbReference type="ARBA" id="ARBA00001911"/>
    </source>
</evidence>
<evidence type="ECO:0000256" key="12">
    <source>
        <dbReference type="ARBA" id="ARBA00022833"/>
    </source>
</evidence>
<keyword evidence="14 17" id="KW-0057">Aromatic amino acid biosynthesis</keyword>
<keyword evidence="12 17" id="KW-0862">Zinc</keyword>
<dbReference type="PANTHER" id="PTHR43622">
    <property type="entry name" value="3-DEHYDROQUINATE SYNTHASE"/>
    <property type="match status" value="1"/>
</dbReference>
<organism evidence="20 21">
    <name type="scientific">Candidatus Limenecus avicola</name>
    <dbReference type="NCBI Taxonomy" id="2840847"/>
    <lineage>
        <taxon>Bacteria</taxon>
        <taxon>Bacillati</taxon>
        <taxon>Bacillota</taxon>
        <taxon>Clostridia</taxon>
        <taxon>Eubacteriales</taxon>
        <taxon>Clostridiaceae</taxon>
        <taxon>Clostridiaceae incertae sedis</taxon>
        <taxon>Candidatus Limenecus</taxon>
    </lineage>
</organism>
<evidence type="ECO:0000256" key="9">
    <source>
        <dbReference type="ARBA" id="ARBA00022605"/>
    </source>
</evidence>
<keyword evidence="16 17" id="KW-0170">Cobalt</keyword>
<dbReference type="Pfam" id="PF24621">
    <property type="entry name" value="DHQS_C"/>
    <property type="match status" value="1"/>
</dbReference>
<dbReference type="AlphaFoldDB" id="A0A9D1MYL1"/>
<evidence type="ECO:0000256" key="15">
    <source>
        <dbReference type="ARBA" id="ARBA00023239"/>
    </source>
</evidence>
<dbReference type="Proteomes" id="UP000886748">
    <property type="component" value="Unassembled WGS sequence"/>
</dbReference>
<feature type="domain" description="3-dehydroquinate synthase N-terminal" evidence="18">
    <location>
        <begin position="68"/>
        <end position="180"/>
    </location>
</feature>
<dbReference type="GO" id="GO:0009423">
    <property type="term" value="P:chorismate biosynthetic process"/>
    <property type="evidence" value="ECO:0007669"/>
    <property type="project" value="UniProtKB-UniRule"/>
</dbReference>
<feature type="binding site" evidence="17">
    <location>
        <begin position="130"/>
        <end position="131"/>
    </location>
    <ligand>
        <name>NAD(+)</name>
        <dbReference type="ChEBI" id="CHEBI:57540"/>
    </ligand>
</feature>
<dbReference type="CDD" id="cd08195">
    <property type="entry name" value="DHQS"/>
    <property type="match status" value="1"/>
</dbReference>
<dbReference type="GO" id="GO:0000166">
    <property type="term" value="F:nucleotide binding"/>
    <property type="evidence" value="ECO:0007669"/>
    <property type="project" value="UniProtKB-KW"/>
</dbReference>
<evidence type="ECO:0000256" key="13">
    <source>
        <dbReference type="ARBA" id="ARBA00023027"/>
    </source>
</evidence>
<keyword evidence="15 17" id="KW-0456">Lyase</keyword>
<dbReference type="InterPro" id="IPR030963">
    <property type="entry name" value="DHQ_synth_fam"/>
</dbReference>
<feature type="binding site" evidence="17">
    <location>
        <position position="185"/>
    </location>
    <ligand>
        <name>Zn(2+)</name>
        <dbReference type="ChEBI" id="CHEBI:29105"/>
    </ligand>
</feature>
<accession>A0A9D1MYL1</accession>
<comment type="cofactor">
    <cofactor evidence="17">
        <name>Co(2+)</name>
        <dbReference type="ChEBI" id="CHEBI:48828"/>
    </cofactor>
    <cofactor evidence="17">
        <name>Zn(2+)</name>
        <dbReference type="ChEBI" id="CHEBI:29105"/>
    </cofactor>
    <text evidence="17">Binds 1 divalent metal cation per subunit. Can use either Co(2+) or Zn(2+).</text>
</comment>
<dbReference type="GO" id="GO:0003856">
    <property type="term" value="F:3-dehydroquinate synthase activity"/>
    <property type="evidence" value="ECO:0007669"/>
    <property type="project" value="UniProtKB-UniRule"/>
</dbReference>
<dbReference type="EMBL" id="DVOD01000002">
    <property type="protein sequence ID" value="HIU91520.1"/>
    <property type="molecule type" value="Genomic_DNA"/>
</dbReference>
<dbReference type="Gene3D" id="3.40.50.1970">
    <property type="match status" value="1"/>
</dbReference>
<keyword evidence="13 17" id="KW-0520">NAD</keyword>
<dbReference type="GO" id="GO:0046872">
    <property type="term" value="F:metal ion binding"/>
    <property type="evidence" value="ECO:0007669"/>
    <property type="project" value="UniProtKB-KW"/>
</dbReference>
<feature type="binding site" evidence="17">
    <location>
        <begin position="170"/>
        <end position="173"/>
    </location>
    <ligand>
        <name>NAD(+)</name>
        <dbReference type="ChEBI" id="CHEBI:57540"/>
    </ligand>
</feature>
<feature type="binding site" evidence="17">
    <location>
        <begin position="72"/>
        <end position="77"/>
    </location>
    <ligand>
        <name>NAD(+)</name>
        <dbReference type="ChEBI" id="CHEBI:57540"/>
    </ligand>
</feature>
<protein>
    <recommendedName>
        <fullName evidence="7 17">3-dehydroquinate synthase</fullName>
        <shortName evidence="17">DHQS</shortName>
        <ecNumber evidence="6 17">4.2.3.4</ecNumber>
    </recommendedName>
</protein>